<name>A0A0F5JCH3_9BACT</name>
<feature type="domain" description="RNA polymerase sigma-70 region 2" evidence="5">
    <location>
        <begin position="13"/>
        <end position="78"/>
    </location>
</feature>
<dbReference type="Pfam" id="PF08281">
    <property type="entry name" value="Sigma70_r4_2"/>
    <property type="match status" value="1"/>
</dbReference>
<dbReference type="PANTHER" id="PTHR43133">
    <property type="entry name" value="RNA POLYMERASE ECF-TYPE SIGMA FACTO"/>
    <property type="match status" value="1"/>
</dbReference>
<evidence type="ECO:0000313" key="8">
    <source>
        <dbReference type="Proteomes" id="UP000033035"/>
    </source>
</evidence>
<evidence type="ECO:0000256" key="4">
    <source>
        <dbReference type="ARBA" id="ARBA00023163"/>
    </source>
</evidence>
<dbReference type="InterPro" id="IPR036388">
    <property type="entry name" value="WH-like_DNA-bd_sf"/>
</dbReference>
<evidence type="ECO:0000256" key="1">
    <source>
        <dbReference type="ARBA" id="ARBA00010641"/>
    </source>
</evidence>
<reference evidence="7 8" key="1">
    <citation type="submission" date="2013-04" db="EMBL/GenBank/DDBJ databases">
        <title>The Genome Sequence of Parabacteroides gordonii DSM 23371.</title>
        <authorList>
            <consortium name="The Broad Institute Genomics Platform"/>
            <person name="Earl A."/>
            <person name="Ward D."/>
            <person name="Feldgarden M."/>
            <person name="Gevers D."/>
            <person name="Martens E."/>
            <person name="Sakamoto M."/>
            <person name="Benno Y."/>
            <person name="Suzuki N."/>
            <person name="Matsunaga N."/>
            <person name="Koshihara K."/>
            <person name="Seki M."/>
            <person name="Komiya H."/>
            <person name="Walker B."/>
            <person name="Young S."/>
            <person name="Zeng Q."/>
            <person name="Gargeya S."/>
            <person name="Fitzgerald M."/>
            <person name="Haas B."/>
            <person name="Abouelleil A."/>
            <person name="Allen A.W."/>
            <person name="Alvarado L."/>
            <person name="Arachchi H.M."/>
            <person name="Berlin A.M."/>
            <person name="Chapman S.B."/>
            <person name="Gainer-Dewar J."/>
            <person name="Goldberg J."/>
            <person name="Griggs A."/>
            <person name="Gujja S."/>
            <person name="Hansen M."/>
            <person name="Howarth C."/>
            <person name="Imamovic A."/>
            <person name="Ireland A."/>
            <person name="Larimer J."/>
            <person name="McCowan C."/>
            <person name="Murphy C."/>
            <person name="Pearson M."/>
            <person name="Poon T.W."/>
            <person name="Priest M."/>
            <person name="Roberts A."/>
            <person name="Saif S."/>
            <person name="Shea T."/>
            <person name="Sisk P."/>
            <person name="Sykes S."/>
            <person name="Wortman J."/>
            <person name="Nusbaum C."/>
            <person name="Birren B."/>
        </authorList>
    </citation>
    <scope>NUCLEOTIDE SEQUENCE [LARGE SCALE GENOMIC DNA]</scope>
    <source>
        <strain evidence="7 8">MS-1</strain>
    </source>
</reference>
<dbReference type="CDD" id="cd06171">
    <property type="entry name" value="Sigma70_r4"/>
    <property type="match status" value="1"/>
</dbReference>
<gene>
    <name evidence="7" type="ORF">HMPREF1536_02907</name>
</gene>
<evidence type="ECO:0000256" key="2">
    <source>
        <dbReference type="ARBA" id="ARBA00023015"/>
    </source>
</evidence>
<evidence type="ECO:0000259" key="6">
    <source>
        <dbReference type="Pfam" id="PF08281"/>
    </source>
</evidence>
<dbReference type="PATRIC" id="fig|1203610.3.peg.2975"/>
<keyword evidence="2" id="KW-0805">Transcription regulation</keyword>
<dbReference type="NCBIfam" id="TIGR02937">
    <property type="entry name" value="sigma70-ECF"/>
    <property type="match status" value="1"/>
</dbReference>
<accession>A0A0F5JCH3</accession>
<dbReference type="Pfam" id="PF04542">
    <property type="entry name" value="Sigma70_r2"/>
    <property type="match status" value="1"/>
</dbReference>
<dbReference type="AlphaFoldDB" id="A0A0F5JCH3"/>
<keyword evidence="4" id="KW-0804">Transcription</keyword>
<dbReference type="InterPro" id="IPR039425">
    <property type="entry name" value="RNA_pol_sigma-70-like"/>
</dbReference>
<keyword evidence="3" id="KW-0731">Sigma factor</keyword>
<dbReference type="HOGENOM" id="CLU_047691_4_0_10"/>
<dbReference type="Gene3D" id="1.10.10.10">
    <property type="entry name" value="Winged helix-like DNA-binding domain superfamily/Winged helix DNA-binding domain"/>
    <property type="match status" value="1"/>
</dbReference>
<dbReference type="InterPro" id="IPR013324">
    <property type="entry name" value="RNA_pol_sigma_r3/r4-like"/>
</dbReference>
<evidence type="ECO:0000256" key="3">
    <source>
        <dbReference type="ARBA" id="ARBA00023082"/>
    </source>
</evidence>
<feature type="domain" description="RNA polymerase sigma factor 70 region 4 type 2" evidence="6">
    <location>
        <begin position="120"/>
        <end position="168"/>
    </location>
</feature>
<comment type="caution">
    <text evidence="7">The sequence shown here is derived from an EMBL/GenBank/DDBJ whole genome shotgun (WGS) entry which is preliminary data.</text>
</comment>
<dbReference type="InterPro" id="IPR014284">
    <property type="entry name" value="RNA_pol_sigma-70_dom"/>
</dbReference>
<dbReference type="Proteomes" id="UP000033035">
    <property type="component" value="Unassembled WGS sequence"/>
</dbReference>
<organism evidence="7 8">
    <name type="scientific">Parabacteroides gordonii MS-1 = DSM 23371</name>
    <dbReference type="NCBI Taxonomy" id="1203610"/>
    <lineage>
        <taxon>Bacteria</taxon>
        <taxon>Pseudomonadati</taxon>
        <taxon>Bacteroidota</taxon>
        <taxon>Bacteroidia</taxon>
        <taxon>Bacteroidales</taxon>
        <taxon>Tannerellaceae</taxon>
        <taxon>Parabacteroides</taxon>
    </lineage>
</organism>
<dbReference type="InterPro" id="IPR013249">
    <property type="entry name" value="RNA_pol_sigma70_r4_t2"/>
</dbReference>
<keyword evidence="8" id="KW-1185">Reference proteome</keyword>
<dbReference type="PANTHER" id="PTHR43133:SF46">
    <property type="entry name" value="RNA POLYMERASE SIGMA-70 FACTOR ECF SUBFAMILY"/>
    <property type="match status" value="1"/>
</dbReference>
<dbReference type="GO" id="GO:0016987">
    <property type="term" value="F:sigma factor activity"/>
    <property type="evidence" value="ECO:0007669"/>
    <property type="project" value="UniProtKB-KW"/>
</dbReference>
<protein>
    <submittedName>
        <fullName evidence="7">RNA polymerase sigma-70 factor</fullName>
    </submittedName>
</protein>
<dbReference type="EMBL" id="AQHW01000015">
    <property type="protein sequence ID" value="KKB55438.1"/>
    <property type="molecule type" value="Genomic_DNA"/>
</dbReference>
<sequence length="187" mass="22176">MEENRDIQTFNYLFTNYKGRFTHFARTYVDDEMTAEDIAVESLMYYWENRKNLDGHSNVLAYVLTVVKHKCLDHLRKMRTREDFAEYLQNIETRRLNVRIATLEACNPERIFSDELQSLVDKVLASLPEQTRDVFIRSRYNNQSHKEIAEALGISTKTVEFHITKALKVLRVALKDYLPVFLYLLMK</sequence>
<dbReference type="SUPFAM" id="SSF88659">
    <property type="entry name" value="Sigma3 and sigma4 domains of RNA polymerase sigma factors"/>
    <property type="match status" value="1"/>
</dbReference>
<dbReference type="GO" id="GO:0003677">
    <property type="term" value="F:DNA binding"/>
    <property type="evidence" value="ECO:0007669"/>
    <property type="project" value="InterPro"/>
</dbReference>
<dbReference type="STRING" id="1203610.HMPREF1536_02907"/>
<dbReference type="NCBIfam" id="TIGR02985">
    <property type="entry name" value="Sig70_bacteroi1"/>
    <property type="match status" value="1"/>
</dbReference>
<dbReference type="SUPFAM" id="SSF88946">
    <property type="entry name" value="Sigma2 domain of RNA polymerase sigma factors"/>
    <property type="match status" value="1"/>
</dbReference>
<dbReference type="RefSeq" id="WP_028729580.1">
    <property type="nucleotide sequence ID" value="NZ_KE386764.1"/>
</dbReference>
<dbReference type="InterPro" id="IPR014327">
    <property type="entry name" value="RNA_pol_sigma70_bacteroid"/>
</dbReference>
<dbReference type="GO" id="GO:0006352">
    <property type="term" value="P:DNA-templated transcription initiation"/>
    <property type="evidence" value="ECO:0007669"/>
    <property type="project" value="InterPro"/>
</dbReference>
<proteinExistence type="inferred from homology"/>
<evidence type="ECO:0000259" key="5">
    <source>
        <dbReference type="Pfam" id="PF04542"/>
    </source>
</evidence>
<dbReference type="InterPro" id="IPR013325">
    <property type="entry name" value="RNA_pol_sigma_r2"/>
</dbReference>
<comment type="similarity">
    <text evidence="1">Belongs to the sigma-70 factor family. ECF subfamily.</text>
</comment>
<dbReference type="InterPro" id="IPR007627">
    <property type="entry name" value="RNA_pol_sigma70_r2"/>
</dbReference>
<evidence type="ECO:0000313" key="7">
    <source>
        <dbReference type="EMBL" id="KKB55438.1"/>
    </source>
</evidence>
<dbReference type="Gene3D" id="1.10.1740.10">
    <property type="match status" value="1"/>
</dbReference>